<evidence type="ECO:0000256" key="4">
    <source>
        <dbReference type="ARBA" id="ARBA00022670"/>
    </source>
</evidence>
<dbReference type="GO" id="GO:0006508">
    <property type="term" value="P:proteolysis"/>
    <property type="evidence" value="ECO:0007669"/>
    <property type="project" value="UniProtKB-KW"/>
</dbReference>
<keyword evidence="3" id="KW-0964">Secreted</keyword>
<keyword evidence="6" id="KW-0378">Hydrolase</keyword>
<dbReference type="Pfam" id="PF13365">
    <property type="entry name" value="Trypsin_2"/>
    <property type="match status" value="1"/>
</dbReference>
<dbReference type="SMART" id="SM00228">
    <property type="entry name" value="PDZ"/>
    <property type="match status" value="1"/>
</dbReference>
<name>A0A8C6EU66_MARMA</name>
<dbReference type="Ensembl" id="ENSMMMT00000018413.1">
    <property type="protein sequence ID" value="ENSMMMP00000016181.1"/>
    <property type="gene ID" value="ENSMMMG00000014366.1"/>
</dbReference>
<dbReference type="GO" id="GO:0005576">
    <property type="term" value="C:extracellular region"/>
    <property type="evidence" value="ECO:0007669"/>
    <property type="project" value="UniProtKB-SubCell"/>
</dbReference>
<dbReference type="InterPro" id="IPR001940">
    <property type="entry name" value="Peptidase_S1C"/>
</dbReference>
<keyword evidence="7" id="KW-0720">Serine protease</keyword>
<comment type="similarity">
    <text evidence="2">Belongs to the peptidase S1C family.</text>
</comment>
<dbReference type="PANTHER" id="PTHR22939">
    <property type="entry name" value="SERINE PROTEASE FAMILY S1C HTRA-RELATED"/>
    <property type="match status" value="1"/>
</dbReference>
<proteinExistence type="inferred from homology"/>
<organism evidence="11 12">
    <name type="scientific">Marmota marmota marmota</name>
    <name type="common">Alpine marmot</name>
    <dbReference type="NCBI Taxonomy" id="9994"/>
    <lineage>
        <taxon>Eukaryota</taxon>
        <taxon>Metazoa</taxon>
        <taxon>Chordata</taxon>
        <taxon>Craniata</taxon>
        <taxon>Vertebrata</taxon>
        <taxon>Euteleostomi</taxon>
        <taxon>Mammalia</taxon>
        <taxon>Eutheria</taxon>
        <taxon>Euarchontoglires</taxon>
        <taxon>Glires</taxon>
        <taxon>Rodentia</taxon>
        <taxon>Sciuromorpha</taxon>
        <taxon>Sciuridae</taxon>
        <taxon>Xerinae</taxon>
        <taxon>Marmotini</taxon>
        <taxon>Marmota</taxon>
    </lineage>
</organism>
<dbReference type="Proteomes" id="UP000694407">
    <property type="component" value="Unplaced"/>
</dbReference>
<dbReference type="AlphaFoldDB" id="A0A8C6EU66"/>
<evidence type="ECO:0000256" key="6">
    <source>
        <dbReference type="ARBA" id="ARBA00022801"/>
    </source>
</evidence>
<dbReference type="GO" id="GO:0042802">
    <property type="term" value="F:identical protein binding"/>
    <property type="evidence" value="ECO:0007669"/>
    <property type="project" value="Ensembl"/>
</dbReference>
<keyword evidence="8" id="KW-1015">Disulfide bond</keyword>
<dbReference type="InterPro" id="IPR009003">
    <property type="entry name" value="Peptidase_S1_PA"/>
</dbReference>
<evidence type="ECO:0000256" key="1">
    <source>
        <dbReference type="ARBA" id="ARBA00004613"/>
    </source>
</evidence>
<dbReference type="GO" id="GO:0030514">
    <property type="term" value="P:negative regulation of BMP signaling pathway"/>
    <property type="evidence" value="ECO:0007669"/>
    <property type="project" value="Ensembl"/>
</dbReference>
<evidence type="ECO:0000256" key="5">
    <source>
        <dbReference type="ARBA" id="ARBA00022729"/>
    </source>
</evidence>
<dbReference type="PRINTS" id="PR00834">
    <property type="entry name" value="PROTEASES2C"/>
</dbReference>
<evidence type="ECO:0000256" key="8">
    <source>
        <dbReference type="ARBA" id="ARBA00023157"/>
    </source>
</evidence>
<dbReference type="CDD" id="cd06785">
    <property type="entry name" value="cpPDZ_HtrA-like"/>
    <property type="match status" value="1"/>
</dbReference>
<protein>
    <submittedName>
        <fullName evidence="11">HtrA serine peptidase 3</fullName>
    </submittedName>
</protein>
<evidence type="ECO:0000256" key="2">
    <source>
        <dbReference type="ARBA" id="ARBA00010541"/>
    </source>
</evidence>
<dbReference type="PROSITE" id="PS50106">
    <property type="entry name" value="PDZ"/>
    <property type="match status" value="1"/>
</dbReference>
<dbReference type="GO" id="GO:0004252">
    <property type="term" value="F:serine-type endopeptidase activity"/>
    <property type="evidence" value="ECO:0007669"/>
    <property type="project" value="InterPro"/>
</dbReference>
<comment type="subcellular location">
    <subcellularLocation>
        <location evidence="1">Secreted</location>
    </subcellularLocation>
</comment>
<reference evidence="11" key="2">
    <citation type="submission" date="2025-09" db="UniProtKB">
        <authorList>
            <consortium name="Ensembl"/>
        </authorList>
    </citation>
    <scope>IDENTIFICATION</scope>
</reference>
<reference evidence="11" key="1">
    <citation type="submission" date="2025-08" db="UniProtKB">
        <authorList>
            <consortium name="Ensembl"/>
        </authorList>
    </citation>
    <scope>IDENTIFICATION</scope>
</reference>
<feature type="compositionally biased region" description="Low complexity" evidence="9">
    <location>
        <begin position="1"/>
        <end position="14"/>
    </location>
</feature>
<feature type="region of interest" description="Disordered" evidence="9">
    <location>
        <begin position="1"/>
        <end position="24"/>
    </location>
</feature>
<dbReference type="Gene3D" id="2.40.10.120">
    <property type="match status" value="1"/>
</dbReference>
<evidence type="ECO:0000313" key="12">
    <source>
        <dbReference type="Proteomes" id="UP000694407"/>
    </source>
</evidence>
<accession>A0A8C6EU66</accession>
<keyword evidence="12" id="KW-1185">Reference proteome</keyword>
<gene>
    <name evidence="11" type="primary">HTRA3</name>
</gene>
<dbReference type="SUPFAM" id="SSF50494">
    <property type="entry name" value="Trypsin-like serine proteases"/>
    <property type="match status" value="1"/>
</dbReference>
<dbReference type="GeneTree" id="ENSGT00940000159570"/>
<dbReference type="InterPro" id="IPR001478">
    <property type="entry name" value="PDZ"/>
</dbReference>
<dbReference type="SUPFAM" id="SSF50156">
    <property type="entry name" value="PDZ domain-like"/>
    <property type="match status" value="1"/>
</dbReference>
<evidence type="ECO:0000256" key="3">
    <source>
        <dbReference type="ARBA" id="ARBA00022525"/>
    </source>
</evidence>
<dbReference type="InterPro" id="IPR036034">
    <property type="entry name" value="PDZ_sf"/>
</dbReference>
<dbReference type="Pfam" id="PF13180">
    <property type="entry name" value="PDZ_2"/>
    <property type="match status" value="1"/>
</dbReference>
<feature type="domain" description="PDZ" evidence="10">
    <location>
        <begin position="379"/>
        <end position="420"/>
    </location>
</feature>
<keyword evidence="4" id="KW-0645">Protease</keyword>
<evidence type="ECO:0000313" key="11">
    <source>
        <dbReference type="Ensembl" id="ENSMMMP00000016181.1"/>
    </source>
</evidence>
<dbReference type="PANTHER" id="PTHR22939:SF14">
    <property type="entry name" value="SERINE PROTEASE HTRA3"/>
    <property type="match status" value="1"/>
</dbReference>
<evidence type="ECO:0000256" key="7">
    <source>
        <dbReference type="ARBA" id="ARBA00022825"/>
    </source>
</evidence>
<dbReference type="Gene3D" id="2.30.42.10">
    <property type="match status" value="1"/>
</dbReference>
<evidence type="ECO:0000259" key="10">
    <source>
        <dbReference type="PROSITE" id="PS50106"/>
    </source>
</evidence>
<sequence length="447" mass="47714">PLPALLLPGPLRTAGLGGQRAAQPTPPVLGEAPSACARGVVQRCWSPVGAEPAAQARGPCPALPPRSCGDPAGSARGRGGLQRLLTGVSSSAVQDKVSGEAARPERLITPVRWTDVPTLCCHTGPRPSAGLHPLTSPRYKFNFIADVVEKIAPAVVHIELFLRHPLFGRNVPLSSGSGFIMSEAGLIVTNAHVVSSTNSASGRQQLKVQLQNGDSYEATIKDIDKKSDIATIKIHPKKKLPVLLLGHSADLRPGEFVVAIGSPFALQNTVTTGIVSTAQRDGRELGLRDSDMDYVQTDAIINVSPRDGEVIGINTLKVAAGISFAIPSDRITRFLSEFQDKHIKDWKKRFIGIRMRTITPSLVEELQAGDPDFPSVSSGIYVQEVVPNSPSQRGGIQDGDIIVKVNGRPLVDSSELQEAIMKESPLLLEVQRGNDDLLFSIVPEVVV</sequence>
<dbReference type="FunFam" id="2.40.10.120:FF:000002">
    <property type="entry name" value="HtrA serine peptidase 3"/>
    <property type="match status" value="1"/>
</dbReference>
<evidence type="ECO:0000256" key="9">
    <source>
        <dbReference type="SAM" id="MobiDB-lite"/>
    </source>
</evidence>
<dbReference type="GO" id="GO:0030512">
    <property type="term" value="P:negative regulation of transforming growth factor beta receptor signaling pathway"/>
    <property type="evidence" value="ECO:0007669"/>
    <property type="project" value="Ensembl"/>
</dbReference>
<keyword evidence="5" id="KW-0732">Signal</keyword>